<evidence type="ECO:0000313" key="1">
    <source>
        <dbReference type="EMBL" id="EME83501.1"/>
    </source>
</evidence>
<sequence length="177" mass="20119">MSSTSIFPDLGTRRNDIPTLVICRPRACAWASSGTDALIKDSMRSFHTCTGHLTRKTIKRSPADTRALSRARHGSNQRMKCPFDQYSCPARANCFADTYRQESLAHDGYSKASHATHGHRLIRVRRRTGSVIISACVAEWSHFQQNHVWTLANQYKLRCLLLSTYNNETTLWQSMCL</sequence>
<organism evidence="1 2">
    <name type="scientific">Pseudocercospora fijiensis (strain CIRAD86)</name>
    <name type="common">Black leaf streak disease fungus</name>
    <name type="synonym">Mycosphaerella fijiensis</name>
    <dbReference type="NCBI Taxonomy" id="383855"/>
    <lineage>
        <taxon>Eukaryota</taxon>
        <taxon>Fungi</taxon>
        <taxon>Dikarya</taxon>
        <taxon>Ascomycota</taxon>
        <taxon>Pezizomycotina</taxon>
        <taxon>Dothideomycetes</taxon>
        <taxon>Dothideomycetidae</taxon>
        <taxon>Mycosphaerellales</taxon>
        <taxon>Mycosphaerellaceae</taxon>
        <taxon>Pseudocercospora</taxon>
    </lineage>
</organism>
<dbReference type="GeneID" id="19337384"/>
<proteinExistence type="predicted"/>
<evidence type="ECO:0000313" key="2">
    <source>
        <dbReference type="Proteomes" id="UP000016932"/>
    </source>
</evidence>
<dbReference type="VEuPathDB" id="FungiDB:MYCFIDRAFT_211360"/>
<dbReference type="KEGG" id="pfj:MYCFIDRAFT_211360"/>
<accession>M3AFY3</accession>
<gene>
    <name evidence="1" type="ORF">MYCFIDRAFT_211360</name>
</gene>
<reference evidence="1 2" key="1">
    <citation type="journal article" date="2012" name="PLoS Pathog.">
        <title>Diverse lifestyles and strategies of plant pathogenesis encoded in the genomes of eighteen Dothideomycetes fungi.</title>
        <authorList>
            <person name="Ohm R.A."/>
            <person name="Feau N."/>
            <person name="Henrissat B."/>
            <person name="Schoch C.L."/>
            <person name="Horwitz B.A."/>
            <person name="Barry K.W."/>
            <person name="Condon B.J."/>
            <person name="Copeland A.C."/>
            <person name="Dhillon B."/>
            <person name="Glaser F."/>
            <person name="Hesse C.N."/>
            <person name="Kosti I."/>
            <person name="LaButti K."/>
            <person name="Lindquist E.A."/>
            <person name="Lucas S."/>
            <person name="Salamov A.A."/>
            <person name="Bradshaw R.E."/>
            <person name="Ciuffetti L."/>
            <person name="Hamelin R.C."/>
            <person name="Kema G.H.J."/>
            <person name="Lawrence C."/>
            <person name="Scott J.A."/>
            <person name="Spatafora J.W."/>
            <person name="Turgeon B.G."/>
            <person name="de Wit P.J.G.M."/>
            <person name="Zhong S."/>
            <person name="Goodwin S.B."/>
            <person name="Grigoriev I.V."/>
        </authorList>
    </citation>
    <scope>NUCLEOTIDE SEQUENCE [LARGE SCALE GENOMIC DNA]</scope>
    <source>
        <strain evidence="1 2">CIRAD86</strain>
    </source>
</reference>
<name>M3AFY3_PSEFD</name>
<dbReference type="EMBL" id="KB446558">
    <property type="protein sequence ID" value="EME83501.1"/>
    <property type="molecule type" value="Genomic_DNA"/>
</dbReference>
<dbReference type="AlphaFoldDB" id="M3AFY3"/>
<protein>
    <submittedName>
        <fullName evidence="1">Uncharacterized protein</fullName>
    </submittedName>
</protein>
<dbReference type="Proteomes" id="UP000016932">
    <property type="component" value="Unassembled WGS sequence"/>
</dbReference>
<dbReference type="RefSeq" id="XP_007926702.1">
    <property type="nucleotide sequence ID" value="XM_007928511.1"/>
</dbReference>
<keyword evidence="2" id="KW-1185">Reference proteome</keyword>
<dbReference type="HOGENOM" id="CLU_1518529_0_0_1"/>